<keyword evidence="1" id="KW-0472">Membrane</keyword>
<keyword evidence="1" id="KW-0812">Transmembrane</keyword>
<comment type="caution">
    <text evidence="3">The sequence shown here is derived from an EMBL/GenBank/DDBJ whole genome shotgun (WGS) entry which is preliminary data.</text>
</comment>
<accession>A0A4R2TBU3</accession>
<dbReference type="PANTHER" id="PTHR43358">
    <property type="entry name" value="ALPHA/BETA-HYDROLASE"/>
    <property type="match status" value="1"/>
</dbReference>
<dbReference type="AlphaFoldDB" id="A0A4R2TBU3"/>
<evidence type="ECO:0000256" key="1">
    <source>
        <dbReference type="SAM" id="Phobius"/>
    </source>
</evidence>
<dbReference type="Proteomes" id="UP000295504">
    <property type="component" value="Unassembled WGS sequence"/>
</dbReference>
<sequence>MKADKRNIVVRRLKVLILVICTLLFTILLLTPSIIMKDMINGHVTFNKIYVAEDFNLTSDKLDLSTTDGLNIRAYEIYEHNPRAVVIFLSGIHNPSVTAFYGHARLLKDYNFASILLEMRAHGESDGDIISLGYKEYMDVEAVVNYIIAEEKHKDVPIVVYGLSMGGATAINVIGKIDKISG</sequence>
<keyword evidence="3" id="KW-0378">Hydrolase</keyword>
<dbReference type="InterPro" id="IPR029058">
    <property type="entry name" value="AB_hydrolase_fold"/>
</dbReference>
<dbReference type="Pfam" id="PF12146">
    <property type="entry name" value="Hydrolase_4"/>
    <property type="match status" value="1"/>
</dbReference>
<dbReference type="EMBL" id="SLYC01000040">
    <property type="protein sequence ID" value="TCP98454.1"/>
    <property type="molecule type" value="Genomic_DNA"/>
</dbReference>
<feature type="transmembrane region" description="Helical" evidence="1">
    <location>
        <begin position="15"/>
        <end position="35"/>
    </location>
</feature>
<evidence type="ECO:0000313" key="4">
    <source>
        <dbReference type="Proteomes" id="UP000295504"/>
    </source>
</evidence>
<keyword evidence="4" id="KW-1185">Reference proteome</keyword>
<dbReference type="PANTHER" id="PTHR43358:SF4">
    <property type="entry name" value="ALPHA_BETA HYDROLASE FOLD-1 DOMAIN-CONTAINING PROTEIN"/>
    <property type="match status" value="1"/>
</dbReference>
<gene>
    <name evidence="3" type="ORF">EDD79_104036</name>
</gene>
<dbReference type="InterPro" id="IPR052920">
    <property type="entry name" value="DNA-binding_regulatory"/>
</dbReference>
<name>A0A4R2TBU3_9FIRM</name>
<dbReference type="Gene3D" id="3.40.50.1820">
    <property type="entry name" value="alpha/beta hydrolase"/>
    <property type="match status" value="1"/>
</dbReference>
<keyword evidence="3" id="KW-0645">Protease</keyword>
<reference evidence="3 4" key="1">
    <citation type="submission" date="2019-03" db="EMBL/GenBank/DDBJ databases">
        <title>Genomic Encyclopedia of Type Strains, Phase IV (KMG-IV): sequencing the most valuable type-strain genomes for metagenomic binning, comparative biology and taxonomic classification.</title>
        <authorList>
            <person name="Goeker M."/>
        </authorList>
    </citation>
    <scope>NUCLEOTIDE SEQUENCE [LARGE SCALE GENOMIC DNA]</scope>
    <source>
        <strain evidence="3 4">DSM 100013</strain>
    </source>
</reference>
<feature type="domain" description="Serine aminopeptidase S33" evidence="2">
    <location>
        <begin position="81"/>
        <end position="176"/>
    </location>
</feature>
<evidence type="ECO:0000259" key="2">
    <source>
        <dbReference type="Pfam" id="PF12146"/>
    </source>
</evidence>
<dbReference type="RefSeq" id="WP_165913749.1">
    <property type="nucleotide sequence ID" value="NZ_SLYC01000040.1"/>
</dbReference>
<protein>
    <submittedName>
        <fullName evidence="3">Serine aminopeptidase S33 family</fullName>
    </submittedName>
</protein>
<evidence type="ECO:0000313" key="3">
    <source>
        <dbReference type="EMBL" id="TCP98454.1"/>
    </source>
</evidence>
<keyword evidence="3" id="KW-0031">Aminopeptidase</keyword>
<proteinExistence type="predicted"/>
<dbReference type="InterPro" id="IPR022742">
    <property type="entry name" value="Hydrolase_4"/>
</dbReference>
<keyword evidence="1" id="KW-1133">Transmembrane helix</keyword>
<dbReference type="SUPFAM" id="SSF53474">
    <property type="entry name" value="alpha/beta-Hydrolases"/>
    <property type="match status" value="1"/>
</dbReference>
<organism evidence="3 4">
    <name type="scientific">Serpentinicella alkaliphila</name>
    <dbReference type="NCBI Taxonomy" id="1734049"/>
    <lineage>
        <taxon>Bacteria</taxon>
        <taxon>Bacillati</taxon>
        <taxon>Bacillota</taxon>
        <taxon>Clostridia</taxon>
        <taxon>Peptostreptococcales</taxon>
        <taxon>Natronincolaceae</taxon>
        <taxon>Serpentinicella</taxon>
    </lineage>
</organism>
<dbReference type="GO" id="GO:0004177">
    <property type="term" value="F:aminopeptidase activity"/>
    <property type="evidence" value="ECO:0007669"/>
    <property type="project" value="UniProtKB-KW"/>
</dbReference>